<dbReference type="HOGENOM" id="CLU_442698_0_0_6"/>
<proteinExistence type="predicted"/>
<evidence type="ECO:0000313" key="1">
    <source>
        <dbReference type="EMBL" id="EXF95813.1"/>
    </source>
</evidence>
<gene>
    <name evidence="1" type="ORF">HK44_020735</name>
</gene>
<evidence type="ECO:0000313" key="2">
    <source>
        <dbReference type="Proteomes" id="UP000022611"/>
    </source>
</evidence>
<dbReference type="Proteomes" id="UP000022611">
    <property type="component" value="Unassembled WGS sequence"/>
</dbReference>
<reference evidence="1 2" key="1">
    <citation type="journal article" date="2011" name="J. Bacteriol.">
        <title>Draft genome sequence of the polycyclic aromatic hydrocarbon-degrading, genetically engineered bioluminescent bioreporter Pseudomonas fluorescens HK44.</title>
        <authorList>
            <person name="Chauhan A."/>
            <person name="Layton A.C."/>
            <person name="Williams D.E."/>
            <person name="Smartt A.E."/>
            <person name="Ripp S."/>
            <person name="Karpinets T.V."/>
            <person name="Brown S.D."/>
            <person name="Sayler G.S."/>
        </authorList>
    </citation>
    <scope>NUCLEOTIDE SEQUENCE [LARGE SCALE GENOMIC DNA]</scope>
    <source>
        <strain evidence="1 2">HK44</strain>
    </source>
</reference>
<dbReference type="EMBL" id="AFOY02000004">
    <property type="protein sequence ID" value="EXF95813.1"/>
    <property type="molecule type" value="Genomic_DNA"/>
</dbReference>
<dbReference type="OrthoDB" id="6481168at2"/>
<accession>A0A010SYN7</accession>
<dbReference type="RefSeq" id="WP_019689963.1">
    <property type="nucleotide sequence ID" value="NZ_AFOY02000004.1"/>
</dbReference>
<comment type="caution">
    <text evidence="1">The sequence shown here is derived from an EMBL/GenBank/DDBJ whole genome shotgun (WGS) entry which is preliminary data.</text>
</comment>
<dbReference type="AlphaFoldDB" id="A0A010SYN7"/>
<sequence length="617" mass="61176">MDRQIVYPGQILPETSLLQMAKDSMIGLAKLSAAVLGTSTMANGFAVTPTGPASLQVVCAPGEIYGLTSIDALAFSTLPADTAHSIMKQGILLDGVTLSCPAPGTSGKSINYLVQATYQDSDSAPVLLPYYNSANPALPYSGMGNNGLTQNTSRKGAAIVAVKAGASANTGSQVTPAPDAGYIGLYVVTVAFGQTTITSTSISQYSGAPLLPSGILQSIQNGNTSSAVDTGTANTYVCAFTPAITARSEQQPLRFKVKTSNTGASTFNDGLGAVALVGGAHSALQGGELVANGDAWVQWNTSIGGGSYILLFCTGAAEQVAPATQSQHATQLGQVQALPSSLQSITASVASSALTLTWAAQPLVFRNATLANGAPVSATPAGTLSLVVPAGATLGTTSGKAAQLVLLVAYNAGTPVLCVGNIAGDLDLSEAGVITPTTISAGATLASTIYSASAVAAGSPYRVLGYIQITEAAAGTWATAPTLVQGAGGQASASFLARKGLSGTAYTSSTPAANAAFSLTVTAGSFVAPCNGVVFASHATNSPAQPASISSGVTISGSISGSAAATDIGYSTTVNCVSLAVVQGETVTVTGATSGSATNVAWVSLGRNAGFMFIPAN</sequence>
<protein>
    <submittedName>
        <fullName evidence="1">Uncharacterized protein</fullName>
    </submittedName>
</protein>
<dbReference type="PATRIC" id="fig|1042209.11.peg.672"/>
<dbReference type="eggNOG" id="ENOG502ZCGG">
    <property type="taxonomic scope" value="Bacteria"/>
</dbReference>
<organism evidence="1 2">
    <name type="scientific">Pseudomonas fluorescens HK44</name>
    <dbReference type="NCBI Taxonomy" id="1042209"/>
    <lineage>
        <taxon>Bacteria</taxon>
        <taxon>Pseudomonadati</taxon>
        <taxon>Pseudomonadota</taxon>
        <taxon>Gammaproteobacteria</taxon>
        <taxon>Pseudomonadales</taxon>
        <taxon>Pseudomonadaceae</taxon>
        <taxon>Pseudomonas</taxon>
    </lineage>
</organism>
<name>A0A010SYN7_PSEFL</name>